<name>A0A0D3KWV2_EMIH1</name>
<organism evidence="1 2">
    <name type="scientific">Emiliania huxleyi (strain CCMP1516)</name>
    <dbReference type="NCBI Taxonomy" id="280463"/>
    <lineage>
        <taxon>Eukaryota</taxon>
        <taxon>Haptista</taxon>
        <taxon>Haptophyta</taxon>
        <taxon>Prymnesiophyceae</taxon>
        <taxon>Isochrysidales</taxon>
        <taxon>Noelaerhabdaceae</taxon>
        <taxon>Emiliania</taxon>
    </lineage>
</organism>
<dbReference type="EnsemblProtists" id="EOD40237">
    <property type="protein sequence ID" value="EOD40237"/>
    <property type="gene ID" value="EMIHUDRAFT_251255"/>
</dbReference>
<dbReference type="KEGG" id="ehx:EMIHUDRAFT_251255"/>
<reference evidence="2" key="1">
    <citation type="journal article" date="2013" name="Nature">
        <title>Pan genome of the phytoplankton Emiliania underpins its global distribution.</title>
        <authorList>
            <person name="Read B.A."/>
            <person name="Kegel J."/>
            <person name="Klute M.J."/>
            <person name="Kuo A."/>
            <person name="Lefebvre S.C."/>
            <person name="Maumus F."/>
            <person name="Mayer C."/>
            <person name="Miller J."/>
            <person name="Monier A."/>
            <person name="Salamov A."/>
            <person name="Young J."/>
            <person name="Aguilar M."/>
            <person name="Claverie J.M."/>
            <person name="Frickenhaus S."/>
            <person name="Gonzalez K."/>
            <person name="Herman E.K."/>
            <person name="Lin Y.C."/>
            <person name="Napier J."/>
            <person name="Ogata H."/>
            <person name="Sarno A.F."/>
            <person name="Shmutz J."/>
            <person name="Schroeder D."/>
            <person name="de Vargas C."/>
            <person name="Verret F."/>
            <person name="von Dassow P."/>
            <person name="Valentin K."/>
            <person name="Van de Peer Y."/>
            <person name="Wheeler G."/>
            <person name="Dacks J.B."/>
            <person name="Delwiche C.F."/>
            <person name="Dyhrman S.T."/>
            <person name="Glockner G."/>
            <person name="John U."/>
            <person name="Richards T."/>
            <person name="Worden A.Z."/>
            <person name="Zhang X."/>
            <person name="Grigoriev I.V."/>
            <person name="Allen A.E."/>
            <person name="Bidle K."/>
            <person name="Borodovsky M."/>
            <person name="Bowler C."/>
            <person name="Brownlee C."/>
            <person name="Cock J.M."/>
            <person name="Elias M."/>
            <person name="Gladyshev V.N."/>
            <person name="Groth M."/>
            <person name="Guda C."/>
            <person name="Hadaegh A."/>
            <person name="Iglesias-Rodriguez M.D."/>
            <person name="Jenkins J."/>
            <person name="Jones B.M."/>
            <person name="Lawson T."/>
            <person name="Leese F."/>
            <person name="Lindquist E."/>
            <person name="Lobanov A."/>
            <person name="Lomsadze A."/>
            <person name="Malik S.B."/>
            <person name="Marsh M.E."/>
            <person name="Mackinder L."/>
            <person name="Mock T."/>
            <person name="Mueller-Roeber B."/>
            <person name="Pagarete A."/>
            <person name="Parker M."/>
            <person name="Probert I."/>
            <person name="Quesneville H."/>
            <person name="Raines C."/>
            <person name="Rensing S.A."/>
            <person name="Riano-Pachon D.M."/>
            <person name="Richier S."/>
            <person name="Rokitta S."/>
            <person name="Shiraiwa Y."/>
            <person name="Soanes D.M."/>
            <person name="van der Giezen M."/>
            <person name="Wahlund T.M."/>
            <person name="Williams B."/>
            <person name="Wilson W."/>
            <person name="Wolfe G."/>
            <person name="Wurch L.L."/>
        </authorList>
    </citation>
    <scope>NUCLEOTIDE SEQUENCE</scope>
</reference>
<dbReference type="Proteomes" id="UP000013827">
    <property type="component" value="Unassembled WGS sequence"/>
</dbReference>
<dbReference type="AlphaFoldDB" id="A0A0D3KWV2"/>
<keyword evidence="2" id="KW-1185">Reference proteome</keyword>
<sequence length="85" mass="8414">MMTAPQGASSSADITIQEVYEFLSDLPGQETPRGACATAALSRNSSMDSVHASLVAQAAAQQLSGGVGASPMIVPVSGPAARAAP</sequence>
<reference evidence="1" key="2">
    <citation type="submission" date="2024-10" db="UniProtKB">
        <authorList>
            <consortium name="EnsemblProtists"/>
        </authorList>
    </citation>
    <scope>IDENTIFICATION</scope>
</reference>
<evidence type="ECO:0000313" key="2">
    <source>
        <dbReference type="Proteomes" id="UP000013827"/>
    </source>
</evidence>
<protein>
    <submittedName>
        <fullName evidence="1">Uncharacterized protein</fullName>
    </submittedName>
</protein>
<accession>A0A0D3KWV2</accession>
<dbReference type="GeneID" id="17285508"/>
<evidence type="ECO:0000313" key="1">
    <source>
        <dbReference type="EnsemblProtists" id="EOD40237"/>
    </source>
</evidence>
<proteinExistence type="predicted"/>
<dbReference type="PaxDb" id="2903-EOD40237"/>
<dbReference type="HOGENOM" id="CLU_2517309_0_0_1"/>
<dbReference type="RefSeq" id="XP_005792666.1">
    <property type="nucleotide sequence ID" value="XM_005792609.1"/>
</dbReference>